<dbReference type="OrthoDB" id="415460at2759"/>
<keyword evidence="1" id="KW-0472">Membrane</keyword>
<organism evidence="3 4">
    <name type="scientific">Tetrabaena socialis</name>
    <dbReference type="NCBI Taxonomy" id="47790"/>
    <lineage>
        <taxon>Eukaryota</taxon>
        <taxon>Viridiplantae</taxon>
        <taxon>Chlorophyta</taxon>
        <taxon>core chlorophytes</taxon>
        <taxon>Chlorophyceae</taxon>
        <taxon>CS clade</taxon>
        <taxon>Chlamydomonadales</taxon>
        <taxon>Tetrabaenaceae</taxon>
        <taxon>Tetrabaena</taxon>
    </lineage>
</organism>
<evidence type="ECO:0000256" key="1">
    <source>
        <dbReference type="SAM" id="Phobius"/>
    </source>
</evidence>
<name>A0A2J8AJ97_9CHLO</name>
<accession>A0A2J8AJ97</accession>
<reference evidence="3 4" key="1">
    <citation type="journal article" date="2017" name="Mol. Biol. Evol.">
        <title>The 4-celled Tetrabaena socialis nuclear genome reveals the essential components for genetic control of cell number at the origin of multicellularity in the volvocine lineage.</title>
        <authorList>
            <person name="Featherston J."/>
            <person name="Arakaki Y."/>
            <person name="Hanschen E.R."/>
            <person name="Ferris P.J."/>
            <person name="Michod R.E."/>
            <person name="Olson B.J.S.C."/>
            <person name="Nozaki H."/>
            <person name="Durand P.M."/>
        </authorList>
    </citation>
    <scope>NUCLEOTIDE SEQUENCE [LARGE SCALE GENOMIC DNA]</scope>
    <source>
        <strain evidence="3 4">NIES-571</strain>
    </source>
</reference>
<keyword evidence="4" id="KW-1185">Reference proteome</keyword>
<comment type="caution">
    <text evidence="3">The sequence shown here is derived from an EMBL/GenBank/DDBJ whole genome shotgun (WGS) entry which is preliminary data.</text>
</comment>
<sequence>MQKRLRLLSLIIGSILLLCFIFSILFMVVCRNADEHFNGINPQQDNASLMNAYLTRVYFTIVTASTTGFGDISPKSGIARFLTCLLILLVMVQGFYLIVNIRTLLQS</sequence>
<proteinExistence type="predicted"/>
<evidence type="ECO:0000313" key="4">
    <source>
        <dbReference type="Proteomes" id="UP000236333"/>
    </source>
</evidence>
<gene>
    <name evidence="3" type="ORF">TSOC_000482</name>
</gene>
<feature type="transmembrane region" description="Helical" evidence="1">
    <location>
        <begin position="78"/>
        <end position="99"/>
    </location>
</feature>
<protein>
    <recommendedName>
        <fullName evidence="2">Potassium channel domain-containing protein</fullName>
    </recommendedName>
</protein>
<dbReference type="AlphaFoldDB" id="A0A2J8AJ97"/>
<keyword evidence="1" id="KW-0812">Transmembrane</keyword>
<feature type="domain" description="Potassium channel" evidence="2">
    <location>
        <begin position="17"/>
        <end position="105"/>
    </location>
</feature>
<dbReference type="InterPro" id="IPR013099">
    <property type="entry name" value="K_chnl_dom"/>
</dbReference>
<dbReference type="Gene3D" id="1.10.287.70">
    <property type="match status" value="1"/>
</dbReference>
<evidence type="ECO:0000259" key="2">
    <source>
        <dbReference type="Pfam" id="PF07885"/>
    </source>
</evidence>
<keyword evidence="1" id="KW-1133">Transmembrane helix</keyword>
<dbReference type="SUPFAM" id="SSF81324">
    <property type="entry name" value="Voltage-gated potassium channels"/>
    <property type="match status" value="1"/>
</dbReference>
<feature type="transmembrane region" description="Helical" evidence="1">
    <location>
        <begin position="7"/>
        <end position="29"/>
    </location>
</feature>
<dbReference type="Proteomes" id="UP000236333">
    <property type="component" value="Unassembled WGS sequence"/>
</dbReference>
<dbReference type="Pfam" id="PF07885">
    <property type="entry name" value="Ion_trans_2"/>
    <property type="match status" value="1"/>
</dbReference>
<evidence type="ECO:0000313" key="3">
    <source>
        <dbReference type="EMBL" id="PNH12588.1"/>
    </source>
</evidence>
<dbReference type="EMBL" id="PGGS01000007">
    <property type="protein sequence ID" value="PNH12588.1"/>
    <property type="molecule type" value="Genomic_DNA"/>
</dbReference>